<dbReference type="Proteomes" id="UP000315908">
    <property type="component" value="Unassembled WGS sequence"/>
</dbReference>
<name>A0A562MIB8_9SPHI</name>
<organism evidence="2 3">
    <name type="scientific">Sphingobacterium siyangense</name>
    <dbReference type="NCBI Taxonomy" id="459529"/>
    <lineage>
        <taxon>Bacteria</taxon>
        <taxon>Pseudomonadati</taxon>
        <taxon>Bacteroidota</taxon>
        <taxon>Sphingobacteriia</taxon>
        <taxon>Sphingobacteriales</taxon>
        <taxon>Sphingobacteriaceae</taxon>
        <taxon>Sphingobacterium</taxon>
    </lineage>
</organism>
<evidence type="ECO:0000259" key="1">
    <source>
        <dbReference type="Pfam" id="PF03551"/>
    </source>
</evidence>
<evidence type="ECO:0000313" key="2">
    <source>
        <dbReference type="EMBL" id="TWI19653.1"/>
    </source>
</evidence>
<dbReference type="InterPro" id="IPR036390">
    <property type="entry name" value="WH_DNA-bd_sf"/>
</dbReference>
<sequence>MYYYVFCYIFTSMNKEFIDKWISQLKKGSLSFVVLGILAYDQEYYGYDLIQEVKKKTAIDIAEGTLYPLLIRLKNEGLVESNWVPQETGIPRKYYKITKEGQSTFLEMRTYWTSLNQHLTTLTHAL</sequence>
<dbReference type="EMBL" id="VLKR01000012">
    <property type="protein sequence ID" value="TWI19653.1"/>
    <property type="molecule type" value="Genomic_DNA"/>
</dbReference>
<feature type="domain" description="Transcription regulator PadR N-terminal" evidence="1">
    <location>
        <begin position="34"/>
        <end position="105"/>
    </location>
</feature>
<dbReference type="Gene3D" id="1.10.10.10">
    <property type="entry name" value="Winged helix-like DNA-binding domain superfamily/Winged helix DNA-binding domain"/>
    <property type="match status" value="1"/>
</dbReference>
<dbReference type="InterPro" id="IPR052509">
    <property type="entry name" value="Metal_resp_DNA-bind_regulator"/>
</dbReference>
<accession>A0A562MIB8</accession>
<proteinExistence type="predicted"/>
<gene>
    <name evidence="2" type="ORF">IQ31_02566</name>
</gene>
<dbReference type="InterPro" id="IPR036388">
    <property type="entry name" value="WH-like_DNA-bd_sf"/>
</dbReference>
<dbReference type="InterPro" id="IPR005149">
    <property type="entry name" value="Tscrpt_reg_PadR_N"/>
</dbReference>
<dbReference type="PANTHER" id="PTHR33169">
    <property type="entry name" value="PADR-FAMILY TRANSCRIPTIONAL REGULATOR"/>
    <property type="match status" value="1"/>
</dbReference>
<reference evidence="2 3" key="1">
    <citation type="journal article" date="2015" name="Stand. Genomic Sci.">
        <title>Genomic Encyclopedia of Bacterial and Archaeal Type Strains, Phase III: the genomes of soil and plant-associated and newly described type strains.</title>
        <authorList>
            <person name="Whitman W.B."/>
            <person name="Woyke T."/>
            <person name="Klenk H.P."/>
            <person name="Zhou Y."/>
            <person name="Lilburn T.G."/>
            <person name="Beck B.J."/>
            <person name="De Vos P."/>
            <person name="Vandamme P."/>
            <person name="Eisen J.A."/>
            <person name="Garrity G."/>
            <person name="Hugenholtz P."/>
            <person name="Kyrpides N.C."/>
        </authorList>
    </citation>
    <scope>NUCLEOTIDE SEQUENCE [LARGE SCALE GENOMIC DNA]</scope>
    <source>
        <strain evidence="2 3">CGMCC 1.6855</strain>
    </source>
</reference>
<dbReference type="Pfam" id="PF03551">
    <property type="entry name" value="PadR"/>
    <property type="match status" value="1"/>
</dbReference>
<comment type="caution">
    <text evidence="2">The sequence shown here is derived from an EMBL/GenBank/DDBJ whole genome shotgun (WGS) entry which is preliminary data.</text>
</comment>
<dbReference type="AlphaFoldDB" id="A0A562MIB8"/>
<evidence type="ECO:0000313" key="3">
    <source>
        <dbReference type="Proteomes" id="UP000315908"/>
    </source>
</evidence>
<protein>
    <submittedName>
        <fullName evidence="2">PadR family transcriptional regulator PadR</fullName>
    </submittedName>
</protein>
<dbReference type="SUPFAM" id="SSF46785">
    <property type="entry name" value="Winged helix' DNA-binding domain"/>
    <property type="match status" value="1"/>
</dbReference>
<dbReference type="PANTHER" id="PTHR33169:SF14">
    <property type="entry name" value="TRANSCRIPTIONAL REGULATOR RV3488"/>
    <property type="match status" value="1"/>
</dbReference>